<feature type="active site" description="Proton donor" evidence="11">
    <location>
        <position position="203"/>
    </location>
</feature>
<proteinExistence type="inferred from homology"/>
<evidence type="ECO:0000313" key="17">
    <source>
        <dbReference type="Proteomes" id="UP000245125"/>
    </source>
</evidence>
<comment type="pathway">
    <text evidence="1 13">Amino-acid biosynthesis; L-threonine biosynthesis; L-threonine from L-aspartate: step 3/5.</text>
</comment>
<comment type="catalytic activity">
    <reaction evidence="13">
        <text>L-homoserine + NADP(+) = L-aspartate 4-semialdehyde + NADPH + H(+)</text>
        <dbReference type="Rhea" id="RHEA:15761"/>
        <dbReference type="ChEBI" id="CHEBI:15378"/>
        <dbReference type="ChEBI" id="CHEBI:57476"/>
        <dbReference type="ChEBI" id="CHEBI:57783"/>
        <dbReference type="ChEBI" id="CHEBI:58349"/>
        <dbReference type="ChEBI" id="CHEBI:537519"/>
        <dbReference type="EC" id="1.1.1.3"/>
    </reaction>
</comment>
<evidence type="ECO:0000256" key="1">
    <source>
        <dbReference type="ARBA" id="ARBA00005056"/>
    </source>
</evidence>
<comment type="similarity">
    <text evidence="3 14">Belongs to the homoserine dehydrogenase family.</text>
</comment>
<keyword evidence="9 13" id="KW-0560">Oxidoreductase</keyword>
<evidence type="ECO:0000256" key="3">
    <source>
        <dbReference type="ARBA" id="ARBA00006753"/>
    </source>
</evidence>
<keyword evidence="10 13" id="KW-0486">Methionine biosynthesis</keyword>
<dbReference type="InterPro" id="IPR001342">
    <property type="entry name" value="HDH_cat"/>
</dbReference>
<dbReference type="PIRSF" id="PIRSF000098">
    <property type="entry name" value="Homoser_dehydrog"/>
    <property type="match status" value="1"/>
</dbReference>
<comment type="pathway">
    <text evidence="2 13">Amino-acid biosynthesis; L-methionine biosynthesis via de novo pathway; L-homoserine from L-aspartate: step 3/3.</text>
</comment>
<dbReference type="GO" id="GO:0004412">
    <property type="term" value="F:homoserine dehydrogenase activity"/>
    <property type="evidence" value="ECO:0007669"/>
    <property type="project" value="UniProtKB-EC"/>
</dbReference>
<dbReference type="SUPFAM" id="SSF51735">
    <property type="entry name" value="NAD(P)-binding Rossmann-fold domains"/>
    <property type="match status" value="1"/>
</dbReference>
<feature type="binding site" evidence="12">
    <location>
        <position position="188"/>
    </location>
    <ligand>
        <name>L-homoserine</name>
        <dbReference type="ChEBI" id="CHEBI:57476"/>
    </ligand>
</feature>
<dbReference type="CDD" id="cd04881">
    <property type="entry name" value="ACT_HSDH-Hom"/>
    <property type="match status" value="1"/>
</dbReference>
<dbReference type="UniPathway" id="UPA00050">
    <property type="reaction ID" value="UER00063"/>
</dbReference>
<feature type="binding site" evidence="12">
    <location>
        <position position="103"/>
    </location>
    <ligand>
        <name>NADPH</name>
        <dbReference type="ChEBI" id="CHEBI:57783"/>
    </ligand>
</feature>
<dbReference type="Pfam" id="PF01842">
    <property type="entry name" value="ACT"/>
    <property type="match status" value="1"/>
</dbReference>
<evidence type="ECO:0000256" key="11">
    <source>
        <dbReference type="PIRSR" id="PIRSR000098-1"/>
    </source>
</evidence>
<dbReference type="InterPro" id="IPR019811">
    <property type="entry name" value="HDH_CS"/>
</dbReference>
<evidence type="ECO:0000256" key="13">
    <source>
        <dbReference type="RuleBase" id="RU000579"/>
    </source>
</evidence>
<dbReference type="GO" id="GO:0050661">
    <property type="term" value="F:NADP binding"/>
    <property type="evidence" value="ECO:0007669"/>
    <property type="project" value="InterPro"/>
</dbReference>
<dbReference type="InterPro" id="IPR045865">
    <property type="entry name" value="ACT-like_dom_sf"/>
</dbReference>
<dbReference type="FunFam" id="3.30.360.10:FF:000005">
    <property type="entry name" value="Homoserine dehydrogenase"/>
    <property type="match status" value="1"/>
</dbReference>
<keyword evidence="6 13" id="KW-0028">Amino-acid biosynthesis</keyword>
<dbReference type="InterPro" id="IPR036291">
    <property type="entry name" value="NAD(P)-bd_dom_sf"/>
</dbReference>
<dbReference type="FunFam" id="3.30.70.260:FF:000030">
    <property type="entry name" value="Homoserine dehydrogenase"/>
    <property type="match status" value="1"/>
</dbReference>
<evidence type="ECO:0000313" key="16">
    <source>
        <dbReference type="EMBL" id="SPP99800.1"/>
    </source>
</evidence>
<evidence type="ECO:0000256" key="8">
    <source>
        <dbReference type="ARBA" id="ARBA00022857"/>
    </source>
</evidence>
<evidence type="ECO:0000259" key="15">
    <source>
        <dbReference type="PROSITE" id="PS51671"/>
    </source>
</evidence>
<keyword evidence="7 13" id="KW-0791">Threonine biosynthesis</keyword>
<dbReference type="GO" id="GO:0009086">
    <property type="term" value="P:methionine biosynthetic process"/>
    <property type="evidence" value="ECO:0007669"/>
    <property type="project" value="UniProtKB-KW"/>
</dbReference>
<evidence type="ECO:0000256" key="5">
    <source>
        <dbReference type="ARBA" id="ARBA00013376"/>
    </source>
</evidence>
<organism evidence="16 17">
    <name type="scientific">Candidatus Sulfobium mesophilum</name>
    <dbReference type="NCBI Taxonomy" id="2016548"/>
    <lineage>
        <taxon>Bacteria</taxon>
        <taxon>Pseudomonadati</taxon>
        <taxon>Nitrospirota</taxon>
        <taxon>Nitrospiria</taxon>
        <taxon>Nitrospirales</taxon>
        <taxon>Nitrospiraceae</taxon>
        <taxon>Candidatus Sulfobium</taxon>
    </lineage>
</organism>
<evidence type="ECO:0000256" key="7">
    <source>
        <dbReference type="ARBA" id="ARBA00022697"/>
    </source>
</evidence>
<dbReference type="InterPro" id="IPR002912">
    <property type="entry name" value="ACT_dom"/>
</dbReference>
<dbReference type="PANTHER" id="PTHR43331">
    <property type="entry name" value="HOMOSERINE DEHYDROGENASE"/>
    <property type="match status" value="1"/>
</dbReference>
<evidence type="ECO:0000256" key="9">
    <source>
        <dbReference type="ARBA" id="ARBA00023002"/>
    </source>
</evidence>
<dbReference type="InterPro" id="IPR016204">
    <property type="entry name" value="HDH"/>
</dbReference>
<dbReference type="Gene3D" id="3.30.360.10">
    <property type="entry name" value="Dihydrodipicolinate Reductase, domain 2"/>
    <property type="match status" value="1"/>
</dbReference>
<dbReference type="Pfam" id="PF03447">
    <property type="entry name" value="NAD_binding_3"/>
    <property type="match status" value="1"/>
</dbReference>
<dbReference type="SUPFAM" id="SSF55021">
    <property type="entry name" value="ACT-like"/>
    <property type="match status" value="1"/>
</dbReference>
<dbReference type="Gene3D" id="3.30.70.260">
    <property type="match status" value="1"/>
</dbReference>
<dbReference type="PROSITE" id="PS51671">
    <property type="entry name" value="ACT"/>
    <property type="match status" value="1"/>
</dbReference>
<dbReference type="PANTHER" id="PTHR43331:SF1">
    <property type="entry name" value="HOMOSERINE DEHYDROGENASE"/>
    <property type="match status" value="1"/>
</dbReference>
<evidence type="ECO:0000256" key="12">
    <source>
        <dbReference type="PIRSR" id="PIRSR000098-2"/>
    </source>
</evidence>
<evidence type="ECO:0000256" key="10">
    <source>
        <dbReference type="ARBA" id="ARBA00023167"/>
    </source>
</evidence>
<evidence type="ECO:0000256" key="2">
    <source>
        <dbReference type="ARBA" id="ARBA00005062"/>
    </source>
</evidence>
<dbReference type="Proteomes" id="UP000245125">
    <property type="component" value="Unassembled WGS sequence"/>
</dbReference>
<evidence type="ECO:0000256" key="4">
    <source>
        <dbReference type="ARBA" id="ARBA00013213"/>
    </source>
</evidence>
<name>A0A2U3QEM6_9BACT</name>
<keyword evidence="8 12" id="KW-0521">NADP</keyword>
<evidence type="ECO:0000256" key="6">
    <source>
        <dbReference type="ARBA" id="ARBA00022605"/>
    </source>
</evidence>
<dbReference type="EMBL" id="OUUY01000024">
    <property type="protein sequence ID" value="SPP99800.1"/>
    <property type="molecule type" value="Genomic_DNA"/>
</dbReference>
<feature type="binding site" evidence="12">
    <location>
        <begin position="7"/>
        <end position="14"/>
    </location>
    <ligand>
        <name>NADP(+)</name>
        <dbReference type="ChEBI" id="CHEBI:58349"/>
    </ligand>
</feature>
<keyword evidence="17" id="KW-1185">Reference proteome</keyword>
<dbReference type="UniPathway" id="UPA00051">
    <property type="reaction ID" value="UER00465"/>
</dbReference>
<dbReference type="GO" id="GO:0009088">
    <property type="term" value="P:threonine biosynthetic process"/>
    <property type="evidence" value="ECO:0007669"/>
    <property type="project" value="UniProtKB-UniPathway"/>
</dbReference>
<dbReference type="NCBIfam" id="NF004976">
    <property type="entry name" value="PRK06349.1"/>
    <property type="match status" value="1"/>
</dbReference>
<dbReference type="PROSITE" id="PS01042">
    <property type="entry name" value="HOMOSER_DHGENASE"/>
    <property type="match status" value="1"/>
</dbReference>
<dbReference type="EC" id="1.1.1.3" evidence="4 13"/>
<protein>
    <recommendedName>
        <fullName evidence="5 13">Homoserine dehydrogenase</fullName>
        <ecNumber evidence="4 13">1.1.1.3</ecNumber>
    </recommendedName>
</protein>
<gene>
    <name evidence="16" type="primary">hom</name>
    <name evidence="16" type="ORF">NBG4_120007</name>
</gene>
<feature type="domain" description="ACT" evidence="15">
    <location>
        <begin position="349"/>
        <end position="424"/>
    </location>
</feature>
<dbReference type="Gene3D" id="3.40.50.720">
    <property type="entry name" value="NAD(P)-binding Rossmann-like Domain"/>
    <property type="match status" value="1"/>
</dbReference>
<dbReference type="Pfam" id="PF00742">
    <property type="entry name" value="Homoserine_dh"/>
    <property type="match status" value="1"/>
</dbReference>
<evidence type="ECO:0000256" key="14">
    <source>
        <dbReference type="RuleBase" id="RU004171"/>
    </source>
</evidence>
<accession>A0A2U3QEM6</accession>
<reference evidence="17" key="1">
    <citation type="submission" date="2018-03" db="EMBL/GenBank/DDBJ databases">
        <authorList>
            <person name="Zecchin S."/>
        </authorList>
    </citation>
    <scope>NUCLEOTIDE SEQUENCE [LARGE SCALE GENOMIC DNA]</scope>
</reference>
<sequence>MINVGIIGFGTVGTGTASILLNNRDILRERTGIDINLRRIADLDIKRDRGIKLPKGILTAKTEELLDDPDIHIVVELIGGTTVAKDVILKAISKGKHVVTANKALLATHGAEIFRAAGKQKVELGFEASVAGGIPIVKVIREGLVANRIRAVYGIINGTTNYILTKMTEEKAEFSEVLKEAQKLGYAEADPTYDIEGIDSAHKLAILASLSYGPRFSIKDVYREGISWISPMDIEFARELGYKLKLLAIAKESDGKVELRVHPTMVPEEYLISKVDGVYNAVYVEGDAVGSTLYYGRGAGDMPTGSAVVSDIADIARNIVTNSVGRISLDPSRKGKSLMKMDDVQSMYYFRFSAIDKPGVLSKISGILGKYNISIVSVIQKGRHEGKAVPLVVLTHRAKEKNVLAALKEINRLSIVAGKSVFIRVEGKEGDR</sequence>
<dbReference type="AlphaFoldDB" id="A0A2U3QEM6"/>
<dbReference type="InterPro" id="IPR005106">
    <property type="entry name" value="Asp/hSer_DH_NAD-bd"/>
</dbReference>
<dbReference type="SUPFAM" id="SSF55347">
    <property type="entry name" value="Glyceraldehyde-3-phosphate dehydrogenase-like, C-terminal domain"/>
    <property type="match status" value="1"/>
</dbReference>
<dbReference type="OrthoDB" id="9808167at2"/>